<organism evidence="1 2">
    <name type="scientific">Zymoseptoria tritici (strain CBS 115943 / IPO323)</name>
    <name type="common">Speckled leaf blotch fungus</name>
    <name type="synonym">Septoria tritici</name>
    <dbReference type="NCBI Taxonomy" id="336722"/>
    <lineage>
        <taxon>Eukaryota</taxon>
        <taxon>Fungi</taxon>
        <taxon>Dikarya</taxon>
        <taxon>Ascomycota</taxon>
        <taxon>Pezizomycotina</taxon>
        <taxon>Dothideomycetes</taxon>
        <taxon>Dothideomycetidae</taxon>
        <taxon>Mycosphaerellales</taxon>
        <taxon>Mycosphaerellaceae</taxon>
        <taxon>Zymoseptoria</taxon>
    </lineage>
</organism>
<reference evidence="1 2" key="1">
    <citation type="journal article" date="2011" name="PLoS Genet.">
        <title>Finished genome of the fungal wheat pathogen Mycosphaerella graminicola reveals dispensome structure, chromosome plasticity, and stealth pathogenesis.</title>
        <authorList>
            <person name="Goodwin S.B."/>
            <person name="Ben M'barek S."/>
            <person name="Dhillon B."/>
            <person name="Wittenberg A.H.J."/>
            <person name="Crane C.F."/>
            <person name="Hane J.K."/>
            <person name="Foster A.J."/>
            <person name="Van der Lee T.A.J."/>
            <person name="Grimwood J."/>
            <person name="Aerts A."/>
            <person name="Antoniw J."/>
            <person name="Bailey A."/>
            <person name="Bluhm B."/>
            <person name="Bowler J."/>
            <person name="Bristow J."/>
            <person name="van der Burgt A."/>
            <person name="Canto-Canche B."/>
            <person name="Churchill A.C.L."/>
            <person name="Conde-Ferraez L."/>
            <person name="Cools H.J."/>
            <person name="Coutinho P.M."/>
            <person name="Csukai M."/>
            <person name="Dehal P."/>
            <person name="De Wit P."/>
            <person name="Donzelli B."/>
            <person name="van de Geest H.C."/>
            <person name="van Ham R.C.H.J."/>
            <person name="Hammond-Kosack K.E."/>
            <person name="Henrissat B."/>
            <person name="Kilian A."/>
            <person name="Kobayashi A.K."/>
            <person name="Koopmann E."/>
            <person name="Kourmpetis Y."/>
            <person name="Kuzniar A."/>
            <person name="Lindquist E."/>
            <person name="Lombard V."/>
            <person name="Maliepaard C."/>
            <person name="Martins N."/>
            <person name="Mehrabi R."/>
            <person name="Nap J.P.H."/>
            <person name="Ponomarenko A."/>
            <person name="Rudd J.J."/>
            <person name="Salamov A."/>
            <person name="Schmutz J."/>
            <person name="Schouten H.J."/>
            <person name="Shapiro H."/>
            <person name="Stergiopoulos I."/>
            <person name="Torriani S.F.F."/>
            <person name="Tu H."/>
            <person name="de Vries R.P."/>
            <person name="Waalwijk C."/>
            <person name="Ware S.B."/>
            <person name="Wiebenga A."/>
            <person name="Zwiers L.-H."/>
            <person name="Oliver R.P."/>
            <person name="Grigoriev I.V."/>
            <person name="Kema G.H.J."/>
        </authorList>
    </citation>
    <scope>NUCLEOTIDE SEQUENCE [LARGE SCALE GENOMIC DNA]</scope>
    <source>
        <strain evidence="2">CBS 115943 / IPO323</strain>
    </source>
</reference>
<accession>F9XGY6</accession>
<dbReference type="AlphaFoldDB" id="F9XGY6"/>
<dbReference type="RefSeq" id="XP_003849960.1">
    <property type="nucleotide sequence ID" value="XM_003849912.1"/>
</dbReference>
<dbReference type="HOGENOM" id="CLU_1058477_0_0_1"/>
<dbReference type="eggNOG" id="ENOG502SZSG">
    <property type="taxonomic scope" value="Eukaryota"/>
</dbReference>
<name>F9XGY6_ZYMTI</name>
<protein>
    <submittedName>
        <fullName evidence="1">Uncharacterized protein</fullName>
    </submittedName>
</protein>
<proteinExistence type="predicted"/>
<dbReference type="InParanoid" id="F9XGY6"/>
<dbReference type="KEGG" id="ztr:MYCGRDRAFT_95032"/>
<dbReference type="Proteomes" id="UP000008062">
    <property type="component" value="Chromosome 8"/>
</dbReference>
<dbReference type="GeneID" id="13402754"/>
<keyword evidence="2" id="KW-1185">Reference proteome</keyword>
<sequence length="263" mass="29403">MTMQWKFISTFTTDFIDDERFRHIKHTNMLSKRPKLLGSFRLEMQLNSRAPKDMYLSGRAEGLERNTKLFLSDAAFLSRQFTVIIEKGNFAAVTDYNTGGRRELRMTFDASPYPAREAYRVDRTSGPGLEDFYDWLSPDAVYQDGDAITAVVRFGSSHPSAPSHIKDPTTSNRSSSSTMCHINRTIWSCCKIEDTIVRCAHSSQFGTIIPQRCLRNFKVVKSESVSSLCSGCKGETDSDSTASVEAKVDVLVAAIGAVKTYSD</sequence>
<dbReference type="OrthoDB" id="3917213at2759"/>
<evidence type="ECO:0000313" key="1">
    <source>
        <dbReference type="EMBL" id="EGP84936.1"/>
    </source>
</evidence>
<evidence type="ECO:0000313" key="2">
    <source>
        <dbReference type="Proteomes" id="UP000008062"/>
    </source>
</evidence>
<gene>
    <name evidence="1" type="ORF">MYCGRDRAFT_95032</name>
</gene>
<dbReference type="EMBL" id="CM001203">
    <property type="protein sequence ID" value="EGP84936.1"/>
    <property type="molecule type" value="Genomic_DNA"/>
</dbReference>
<dbReference type="VEuPathDB" id="FungiDB:ZTRI_8.217"/>